<reference evidence="9" key="1">
    <citation type="journal article" date="2019" name="Int. J. Syst. Evol. Microbiol.">
        <title>The Global Catalogue of Microorganisms (GCM) 10K type strain sequencing project: providing services to taxonomists for standard genome sequencing and annotation.</title>
        <authorList>
            <consortium name="The Broad Institute Genomics Platform"/>
            <consortium name="The Broad Institute Genome Sequencing Center for Infectious Disease"/>
            <person name="Wu L."/>
            <person name="Ma J."/>
        </authorList>
    </citation>
    <scope>NUCLEOTIDE SEQUENCE [LARGE SCALE GENOMIC DNA]</scope>
    <source>
        <strain evidence="9">CGMCC 1.12470</strain>
    </source>
</reference>
<gene>
    <name evidence="8" type="primary">mftF</name>
    <name evidence="8" type="ORF">ACFSL4_05695</name>
</gene>
<feature type="domain" description="Glycosyltransferase 2-like" evidence="6">
    <location>
        <begin position="105"/>
        <end position="217"/>
    </location>
</feature>
<comment type="similarity">
    <text evidence="2">Belongs to the glycosyltransferase 2 family.</text>
</comment>
<feature type="domain" description="Glycosyltransferase 2-like" evidence="7">
    <location>
        <begin position="261"/>
        <end position="354"/>
    </location>
</feature>
<feature type="region of interest" description="Disordered" evidence="5">
    <location>
        <begin position="498"/>
        <end position="521"/>
    </location>
</feature>
<dbReference type="Pfam" id="PF00535">
    <property type="entry name" value="Glycos_transf_2"/>
    <property type="match status" value="1"/>
</dbReference>
<sequence>MTRLTGHPGAGPPPPPGVLPPPPLVRLPDGFAIELADDTHRSRDGHLMLGGSPPRLLRLKPAAVRLLRDGGFVVTDAASAALARRLLDAGAAHPRPPLAPVRDTTIAIPVRDRAAQLDALLAALRADSATAPLPVLVVDDGSRDPDALARAARRHGARLLVHACNLGPAAARNTALRHARTAYVAFCDSDVVPERGWLAPLLAQFGDPAVALAAPRVVALPVPGPGRLDRYEQVRSPLDMGPREGPVVPVSMLAYVPSATIVVRRSALGTGFAPGMRVGEDVDLCMRLHEAGWRLRYVPTVRVGHRHRTDLRGWLAQRAGYGTGAADLALRHPGQVPPLYAAPWSLAACALLLRGRPLPAAAALTLTATTAVRVARHMPDAAAPARAGTLLALAALRGTAEQLLRCATRHHWPLAVAAAATGRRARWILATAALAEGLADHRRSGTSLGPLTYTAIRRLDDLAYGWGVWHGAVRRGTVAPLVPRLALPLRRAGRRSVRRPWEPRPVAPTSHQPATATVETW</sequence>
<dbReference type="InterPro" id="IPR029044">
    <property type="entry name" value="Nucleotide-diphossugar_trans"/>
</dbReference>
<dbReference type="NCBIfam" id="TIGR03965">
    <property type="entry name" value="mycofact_glyco"/>
    <property type="match status" value="1"/>
</dbReference>
<protein>
    <submittedName>
        <fullName evidence="8">Mycofactocin biosynthesis glycosyltransferase MftF</fullName>
    </submittedName>
</protein>
<dbReference type="EMBL" id="JBHUDX010000013">
    <property type="protein sequence ID" value="MFD1657726.1"/>
    <property type="molecule type" value="Genomic_DNA"/>
</dbReference>
<evidence type="ECO:0000313" key="9">
    <source>
        <dbReference type="Proteomes" id="UP001597261"/>
    </source>
</evidence>
<dbReference type="PANTHER" id="PTHR43179">
    <property type="entry name" value="RHAMNOSYLTRANSFERASE WBBL"/>
    <property type="match status" value="1"/>
</dbReference>
<feature type="region of interest" description="Disordered" evidence="5">
    <location>
        <begin position="1"/>
        <end position="23"/>
    </location>
</feature>
<organism evidence="8 9">
    <name type="scientific">Streptomyces caeni</name>
    <dbReference type="NCBI Taxonomy" id="2307231"/>
    <lineage>
        <taxon>Bacteria</taxon>
        <taxon>Bacillati</taxon>
        <taxon>Actinomycetota</taxon>
        <taxon>Actinomycetes</taxon>
        <taxon>Kitasatosporales</taxon>
        <taxon>Streptomycetaceae</taxon>
        <taxon>Streptomyces</taxon>
    </lineage>
</organism>
<dbReference type="Proteomes" id="UP001597261">
    <property type="component" value="Unassembled WGS sequence"/>
</dbReference>
<evidence type="ECO:0000256" key="2">
    <source>
        <dbReference type="ARBA" id="ARBA00006739"/>
    </source>
</evidence>
<comment type="pathway">
    <text evidence="1">Cell wall biogenesis; cell wall polysaccharide biosynthesis.</text>
</comment>
<evidence type="ECO:0000259" key="6">
    <source>
        <dbReference type="Pfam" id="PF00535"/>
    </source>
</evidence>
<dbReference type="InterPro" id="IPR001173">
    <property type="entry name" value="Glyco_trans_2-like"/>
</dbReference>
<evidence type="ECO:0000256" key="3">
    <source>
        <dbReference type="ARBA" id="ARBA00022676"/>
    </source>
</evidence>
<dbReference type="Pfam" id="PF13632">
    <property type="entry name" value="Glyco_trans_2_3"/>
    <property type="match status" value="1"/>
</dbReference>
<accession>A0ABW4IMF0</accession>
<keyword evidence="4" id="KW-0808">Transferase</keyword>
<comment type="caution">
    <text evidence="8">The sequence shown here is derived from an EMBL/GenBank/DDBJ whole genome shotgun (WGS) entry which is preliminary data.</text>
</comment>
<evidence type="ECO:0000256" key="4">
    <source>
        <dbReference type="ARBA" id="ARBA00022679"/>
    </source>
</evidence>
<name>A0ABW4IMF0_9ACTN</name>
<evidence type="ECO:0000313" key="8">
    <source>
        <dbReference type="EMBL" id="MFD1657726.1"/>
    </source>
</evidence>
<dbReference type="PANTHER" id="PTHR43179:SF12">
    <property type="entry name" value="GALACTOFURANOSYLTRANSFERASE GLFT2"/>
    <property type="match status" value="1"/>
</dbReference>
<dbReference type="InterPro" id="IPR023981">
    <property type="entry name" value="MftF"/>
</dbReference>
<evidence type="ECO:0000259" key="7">
    <source>
        <dbReference type="Pfam" id="PF13632"/>
    </source>
</evidence>
<evidence type="ECO:0000256" key="5">
    <source>
        <dbReference type="SAM" id="MobiDB-lite"/>
    </source>
</evidence>
<feature type="compositionally biased region" description="Polar residues" evidence="5">
    <location>
        <begin position="509"/>
        <end position="521"/>
    </location>
</feature>
<evidence type="ECO:0000256" key="1">
    <source>
        <dbReference type="ARBA" id="ARBA00004776"/>
    </source>
</evidence>
<dbReference type="SUPFAM" id="SSF53448">
    <property type="entry name" value="Nucleotide-diphospho-sugar transferases"/>
    <property type="match status" value="1"/>
</dbReference>
<dbReference type="RefSeq" id="WP_381079164.1">
    <property type="nucleotide sequence ID" value="NZ_JBHUDX010000013.1"/>
</dbReference>
<feature type="compositionally biased region" description="Pro residues" evidence="5">
    <location>
        <begin position="10"/>
        <end position="23"/>
    </location>
</feature>
<keyword evidence="3" id="KW-0328">Glycosyltransferase</keyword>
<proteinExistence type="inferred from homology"/>
<keyword evidence="9" id="KW-1185">Reference proteome</keyword>
<dbReference type="Gene3D" id="3.90.550.10">
    <property type="entry name" value="Spore Coat Polysaccharide Biosynthesis Protein SpsA, Chain A"/>
    <property type="match status" value="1"/>
</dbReference>